<keyword evidence="8" id="KW-0449">Lipoprotein</keyword>
<evidence type="ECO:0000256" key="1">
    <source>
        <dbReference type="ARBA" id="ARBA00007150"/>
    </source>
</evidence>
<keyword evidence="6 7" id="KW-0472">Membrane</keyword>
<dbReference type="GO" id="GO:0005886">
    <property type="term" value="C:plasma membrane"/>
    <property type="evidence" value="ECO:0007669"/>
    <property type="project" value="UniProtKB-SubCell"/>
</dbReference>
<evidence type="ECO:0000256" key="6">
    <source>
        <dbReference type="ARBA" id="ARBA00023136"/>
    </source>
</evidence>
<keyword evidence="2 7" id="KW-1003">Cell membrane</keyword>
<protein>
    <recommendedName>
        <fullName evidence="7">Phosphatidylglycerol--prolipoprotein diacylglyceryl transferase</fullName>
        <ecNumber evidence="7">2.5.1.145</ecNumber>
    </recommendedName>
</protein>
<keyword evidence="4 7" id="KW-0812">Transmembrane</keyword>
<dbReference type="PROSITE" id="PS01311">
    <property type="entry name" value="LGT"/>
    <property type="match status" value="1"/>
</dbReference>
<feature type="transmembrane region" description="Helical" evidence="7">
    <location>
        <begin position="115"/>
        <end position="135"/>
    </location>
</feature>
<dbReference type="PANTHER" id="PTHR30589:SF0">
    <property type="entry name" value="PHOSPHATIDYLGLYCEROL--PROLIPOPROTEIN DIACYLGLYCERYL TRANSFERASE"/>
    <property type="match status" value="1"/>
</dbReference>
<dbReference type="Pfam" id="PF01790">
    <property type="entry name" value="LGT"/>
    <property type="match status" value="1"/>
</dbReference>
<keyword evidence="5 7" id="KW-1133">Transmembrane helix</keyword>
<dbReference type="NCBIfam" id="TIGR00544">
    <property type="entry name" value="lgt"/>
    <property type="match status" value="1"/>
</dbReference>
<comment type="catalytic activity">
    <reaction evidence="7">
        <text>L-cysteinyl-[prolipoprotein] + a 1,2-diacyl-sn-glycero-3-phospho-(1'-sn-glycerol) = an S-1,2-diacyl-sn-glyceryl-L-cysteinyl-[prolipoprotein] + sn-glycerol 1-phosphate + H(+)</text>
        <dbReference type="Rhea" id="RHEA:56712"/>
        <dbReference type="Rhea" id="RHEA-COMP:14679"/>
        <dbReference type="Rhea" id="RHEA-COMP:14680"/>
        <dbReference type="ChEBI" id="CHEBI:15378"/>
        <dbReference type="ChEBI" id="CHEBI:29950"/>
        <dbReference type="ChEBI" id="CHEBI:57685"/>
        <dbReference type="ChEBI" id="CHEBI:64716"/>
        <dbReference type="ChEBI" id="CHEBI:140658"/>
        <dbReference type="EC" id="2.5.1.145"/>
    </reaction>
</comment>
<accession>A0A255YLG0</accession>
<proteinExistence type="inferred from homology"/>
<reference evidence="8 9" key="1">
    <citation type="submission" date="2017-07" db="EMBL/GenBank/DDBJ databases">
        <title>Sandarakinorhabdus cyanobacteriorum sp. nov., a novel bacterium isolated from cyanobacterial aggregates in a eutrophic lake.</title>
        <authorList>
            <person name="Cai H."/>
        </authorList>
    </citation>
    <scope>NUCLEOTIDE SEQUENCE [LARGE SCALE GENOMIC DNA]</scope>
    <source>
        <strain evidence="8 9">TH057</strain>
    </source>
</reference>
<evidence type="ECO:0000313" key="9">
    <source>
        <dbReference type="Proteomes" id="UP000216991"/>
    </source>
</evidence>
<evidence type="ECO:0000313" key="8">
    <source>
        <dbReference type="EMBL" id="OYQ29998.1"/>
    </source>
</evidence>
<feature type="transmembrane region" description="Helical" evidence="7">
    <location>
        <begin position="258"/>
        <end position="278"/>
    </location>
</feature>
<dbReference type="EC" id="2.5.1.145" evidence="7"/>
<feature type="transmembrane region" description="Helical" evidence="7">
    <location>
        <begin position="76"/>
        <end position="95"/>
    </location>
</feature>
<evidence type="ECO:0000256" key="7">
    <source>
        <dbReference type="HAMAP-Rule" id="MF_01147"/>
    </source>
</evidence>
<evidence type="ECO:0000256" key="5">
    <source>
        <dbReference type="ARBA" id="ARBA00022989"/>
    </source>
</evidence>
<dbReference type="EMBL" id="NOXT01000103">
    <property type="protein sequence ID" value="OYQ29998.1"/>
    <property type="molecule type" value="Genomic_DNA"/>
</dbReference>
<evidence type="ECO:0000256" key="2">
    <source>
        <dbReference type="ARBA" id="ARBA00022475"/>
    </source>
</evidence>
<dbReference type="RefSeq" id="WP_094473438.1">
    <property type="nucleotide sequence ID" value="NZ_NOXT01000103.1"/>
</dbReference>
<comment type="function">
    <text evidence="7">Catalyzes the transfer of the diacylglyceryl group from phosphatidylglycerol to the sulfhydryl group of the N-terminal cysteine of a prolipoprotein, the first step in the formation of mature lipoproteins.</text>
</comment>
<feature type="transmembrane region" description="Helical" evidence="7">
    <location>
        <begin position="196"/>
        <end position="214"/>
    </location>
</feature>
<dbReference type="GO" id="GO:0008961">
    <property type="term" value="F:phosphatidylglycerol-prolipoprotein diacylglyceryl transferase activity"/>
    <property type="evidence" value="ECO:0007669"/>
    <property type="project" value="UniProtKB-UniRule"/>
</dbReference>
<evidence type="ECO:0000256" key="3">
    <source>
        <dbReference type="ARBA" id="ARBA00022679"/>
    </source>
</evidence>
<dbReference type="AlphaFoldDB" id="A0A255YLG0"/>
<dbReference type="UniPathway" id="UPA00664"/>
<feature type="binding site" evidence="7">
    <location>
        <position position="158"/>
    </location>
    <ligand>
        <name>a 1,2-diacyl-sn-glycero-3-phospho-(1'-sn-glycerol)</name>
        <dbReference type="ChEBI" id="CHEBI:64716"/>
    </ligand>
</feature>
<dbReference type="OrthoDB" id="871140at2"/>
<comment type="subcellular location">
    <subcellularLocation>
        <location evidence="7">Cell membrane</location>
        <topology evidence="7">Multi-pass membrane protein</topology>
    </subcellularLocation>
</comment>
<name>A0A255YLG0_9SPHN</name>
<dbReference type="InterPro" id="IPR001640">
    <property type="entry name" value="Lgt"/>
</dbReference>
<sequence length="284" mass="30943">MLPDFLAAVDFSTLPVRPEALTIPAFSLGGSEWGPFALRWYSLAYIVAIAGGWWLLTRMIRRPGAPVTERQLDDFITWVTLGVIGGGRIGYVLFYNPAKYLADPVEILRLWDGGMSFHGGCFGVIAACFLHGWAARYSGLRLLDYVATVTPLGLGVGRIANFVNGELWGRPTGTDWGIIFPDAGPEPRHPSQLYEAGLEGGVLLIVLTLLFWFTPARLRPGLLSGVFGIGYGLSRYIVENYREPDRQLGILDSGLTMGQTLSLPLILAALLLLVLALVRKPVAA</sequence>
<dbReference type="Proteomes" id="UP000216991">
    <property type="component" value="Unassembled WGS sequence"/>
</dbReference>
<dbReference type="HAMAP" id="MF_01147">
    <property type="entry name" value="Lgt"/>
    <property type="match status" value="1"/>
</dbReference>
<comment type="similarity">
    <text evidence="1 7">Belongs to the Lgt family.</text>
</comment>
<dbReference type="GO" id="GO:0042158">
    <property type="term" value="P:lipoprotein biosynthetic process"/>
    <property type="evidence" value="ECO:0007669"/>
    <property type="project" value="UniProtKB-UniRule"/>
</dbReference>
<gene>
    <name evidence="7" type="primary">lgt</name>
    <name evidence="8" type="ORF">CHU93_07265</name>
</gene>
<feature type="transmembrane region" description="Helical" evidence="7">
    <location>
        <begin position="38"/>
        <end position="56"/>
    </location>
</feature>
<dbReference type="PANTHER" id="PTHR30589">
    <property type="entry name" value="PROLIPOPROTEIN DIACYLGLYCERYL TRANSFERASE"/>
    <property type="match status" value="1"/>
</dbReference>
<organism evidence="8 9">
    <name type="scientific">Sandarakinorhabdus cyanobacteriorum</name>
    <dbReference type="NCBI Taxonomy" id="1981098"/>
    <lineage>
        <taxon>Bacteria</taxon>
        <taxon>Pseudomonadati</taxon>
        <taxon>Pseudomonadota</taxon>
        <taxon>Alphaproteobacteria</taxon>
        <taxon>Sphingomonadales</taxon>
        <taxon>Sphingosinicellaceae</taxon>
        <taxon>Sandarakinorhabdus</taxon>
    </lineage>
</organism>
<keyword evidence="9" id="KW-1185">Reference proteome</keyword>
<comment type="caution">
    <text evidence="8">The sequence shown here is derived from an EMBL/GenBank/DDBJ whole genome shotgun (WGS) entry which is preliminary data.</text>
</comment>
<keyword evidence="3 7" id="KW-0808">Transferase</keyword>
<evidence type="ECO:0000256" key="4">
    <source>
        <dbReference type="ARBA" id="ARBA00022692"/>
    </source>
</evidence>
<comment type="pathway">
    <text evidence="7">Protein modification; lipoprotein biosynthesis (diacylglyceryl transfer).</text>
</comment>